<accession>A0A6I6ELS6</accession>
<keyword evidence="2" id="KW-1185">Reference proteome</keyword>
<organism evidence="1 2">
    <name type="scientific">Clostridium bovifaecis</name>
    <dbReference type="NCBI Taxonomy" id="2184719"/>
    <lineage>
        <taxon>Bacteria</taxon>
        <taxon>Bacillati</taxon>
        <taxon>Bacillota</taxon>
        <taxon>Clostridia</taxon>
        <taxon>Eubacteriales</taxon>
        <taxon>Clostridiaceae</taxon>
        <taxon>Clostridium</taxon>
    </lineage>
</organism>
<sequence>MEGAKIQSVTKKSNYFQRSKNLCSYNVQYYVQGFGGIIWLRHLKDRYFRNMIQER</sequence>
<dbReference type="Proteomes" id="UP000422764">
    <property type="component" value="Chromosome"/>
</dbReference>
<protein>
    <submittedName>
        <fullName evidence="1">Uncharacterized protein</fullName>
    </submittedName>
</protein>
<evidence type="ECO:0000313" key="2">
    <source>
        <dbReference type="Proteomes" id="UP000422764"/>
    </source>
</evidence>
<reference evidence="1 2" key="1">
    <citation type="submission" date="2019-12" db="EMBL/GenBank/DDBJ databases">
        <title>Genome sequenceing of Clostridium bovifaecis.</title>
        <authorList>
            <person name="Yao Y."/>
        </authorList>
    </citation>
    <scope>NUCLEOTIDE SEQUENCE [LARGE SCALE GENOMIC DNA]</scope>
    <source>
        <strain evidence="1 2">BXX</strain>
    </source>
</reference>
<dbReference type="AlphaFoldDB" id="A0A6I6ELS6"/>
<name>A0A6I6ELS6_9CLOT</name>
<proteinExistence type="predicted"/>
<dbReference type="EMBL" id="CP046522">
    <property type="protein sequence ID" value="QGU94672.1"/>
    <property type="molecule type" value="Genomic_DNA"/>
</dbReference>
<gene>
    <name evidence="1" type="ORF">GOM49_05730</name>
</gene>
<evidence type="ECO:0000313" key="1">
    <source>
        <dbReference type="EMBL" id="QGU94672.1"/>
    </source>
</evidence>